<sequence>MNRTRRTLLGLAAATLLPLGLASCGAGSVDSDDVEDQAETQLQQQTGADVRPDVDCEDDLPAEEGATITCALTADGLDGTYDVTVTTTSVDGDTANFDVQVADTPR</sequence>
<dbReference type="EMBL" id="FNIR01000009">
    <property type="protein sequence ID" value="SDP05246.1"/>
    <property type="molecule type" value="Genomic_DNA"/>
</dbReference>
<dbReference type="RefSeq" id="WP_091246798.1">
    <property type="nucleotide sequence ID" value="NZ_FNIR01000009.1"/>
</dbReference>
<feature type="domain" description="DUF4333" evidence="3">
    <location>
        <begin position="23"/>
        <end position="92"/>
    </location>
</feature>
<dbReference type="InterPro" id="IPR025637">
    <property type="entry name" value="DUF4333"/>
</dbReference>
<dbReference type="Pfam" id="PF14230">
    <property type="entry name" value="DUF4333"/>
    <property type="match status" value="1"/>
</dbReference>
<evidence type="ECO:0000313" key="5">
    <source>
        <dbReference type="Proteomes" id="UP000199088"/>
    </source>
</evidence>
<evidence type="ECO:0000313" key="4">
    <source>
        <dbReference type="EMBL" id="SDP05246.1"/>
    </source>
</evidence>
<dbReference type="PROSITE" id="PS51257">
    <property type="entry name" value="PROKAR_LIPOPROTEIN"/>
    <property type="match status" value="1"/>
</dbReference>
<reference evidence="5" key="1">
    <citation type="submission" date="2016-10" db="EMBL/GenBank/DDBJ databases">
        <authorList>
            <person name="Varghese N."/>
            <person name="Submissions S."/>
        </authorList>
    </citation>
    <scope>NUCLEOTIDE SEQUENCE [LARGE SCALE GENOMIC DNA]</scope>
    <source>
        <strain evidence="5">DSM 45843</strain>
    </source>
</reference>
<dbReference type="STRING" id="1052260.SAMN05660199_03116"/>
<organism evidence="4 5">
    <name type="scientific">Klenkia soli</name>
    <dbReference type="NCBI Taxonomy" id="1052260"/>
    <lineage>
        <taxon>Bacteria</taxon>
        <taxon>Bacillati</taxon>
        <taxon>Actinomycetota</taxon>
        <taxon>Actinomycetes</taxon>
        <taxon>Geodermatophilales</taxon>
        <taxon>Geodermatophilaceae</taxon>
        <taxon>Klenkia</taxon>
    </lineage>
</organism>
<dbReference type="InterPro" id="IPR006311">
    <property type="entry name" value="TAT_signal"/>
</dbReference>
<dbReference type="Proteomes" id="UP000199088">
    <property type="component" value="Unassembled WGS sequence"/>
</dbReference>
<dbReference type="AlphaFoldDB" id="A0A1H0PKX1"/>
<gene>
    <name evidence="4" type="ORF">SAMN05660199_03116</name>
</gene>
<dbReference type="PROSITE" id="PS51318">
    <property type="entry name" value="TAT"/>
    <property type="match status" value="1"/>
</dbReference>
<protein>
    <recommendedName>
        <fullName evidence="3">DUF4333 domain-containing protein</fullName>
    </recommendedName>
</protein>
<evidence type="ECO:0000256" key="2">
    <source>
        <dbReference type="SAM" id="SignalP"/>
    </source>
</evidence>
<evidence type="ECO:0000259" key="3">
    <source>
        <dbReference type="Pfam" id="PF14230"/>
    </source>
</evidence>
<name>A0A1H0PKX1_9ACTN</name>
<keyword evidence="5" id="KW-1185">Reference proteome</keyword>
<keyword evidence="2" id="KW-0732">Signal</keyword>
<evidence type="ECO:0000256" key="1">
    <source>
        <dbReference type="SAM" id="MobiDB-lite"/>
    </source>
</evidence>
<feature type="region of interest" description="Disordered" evidence="1">
    <location>
        <begin position="27"/>
        <end position="53"/>
    </location>
</feature>
<feature type="chain" id="PRO_5039407084" description="DUF4333 domain-containing protein" evidence="2">
    <location>
        <begin position="29"/>
        <end position="106"/>
    </location>
</feature>
<proteinExistence type="predicted"/>
<dbReference type="OrthoDB" id="3830284at2"/>
<accession>A0A1H0PKX1</accession>
<feature type="signal peptide" evidence="2">
    <location>
        <begin position="1"/>
        <end position="28"/>
    </location>
</feature>